<reference evidence="1" key="1">
    <citation type="submission" date="2020-05" db="EMBL/GenBank/DDBJ databases">
        <title>WGS assembly of Panicum virgatum.</title>
        <authorList>
            <person name="Lovell J.T."/>
            <person name="Jenkins J."/>
            <person name="Shu S."/>
            <person name="Juenger T.E."/>
            <person name="Schmutz J."/>
        </authorList>
    </citation>
    <scope>NUCLEOTIDE SEQUENCE</scope>
    <source>
        <strain evidence="1">AP13</strain>
    </source>
</reference>
<sequence length="99" mass="11245">MGSHIYKEEFFFPYWRSVLRTRCPVKVYPVYARADARSGRHLERISVSRSSPMINGATPNHKLGLVGRTSTLSSNLHAKRSFSIAAIGAFRFLKLLKYA</sequence>
<gene>
    <name evidence="1" type="ORF">PVAP13_2KG411701</name>
</gene>
<accession>A0A8T0WMM6</accession>
<evidence type="ECO:0000313" key="2">
    <source>
        <dbReference type="Proteomes" id="UP000823388"/>
    </source>
</evidence>
<evidence type="ECO:0000313" key="1">
    <source>
        <dbReference type="EMBL" id="KAG2644379.1"/>
    </source>
</evidence>
<keyword evidence="2" id="KW-1185">Reference proteome</keyword>
<name>A0A8T0WMM6_PANVG</name>
<dbReference type="AlphaFoldDB" id="A0A8T0WMM6"/>
<proteinExistence type="predicted"/>
<dbReference type="EMBL" id="CM029039">
    <property type="protein sequence ID" value="KAG2644379.1"/>
    <property type="molecule type" value="Genomic_DNA"/>
</dbReference>
<organism evidence="1 2">
    <name type="scientific">Panicum virgatum</name>
    <name type="common">Blackwell switchgrass</name>
    <dbReference type="NCBI Taxonomy" id="38727"/>
    <lineage>
        <taxon>Eukaryota</taxon>
        <taxon>Viridiplantae</taxon>
        <taxon>Streptophyta</taxon>
        <taxon>Embryophyta</taxon>
        <taxon>Tracheophyta</taxon>
        <taxon>Spermatophyta</taxon>
        <taxon>Magnoliopsida</taxon>
        <taxon>Liliopsida</taxon>
        <taxon>Poales</taxon>
        <taxon>Poaceae</taxon>
        <taxon>PACMAD clade</taxon>
        <taxon>Panicoideae</taxon>
        <taxon>Panicodae</taxon>
        <taxon>Paniceae</taxon>
        <taxon>Panicinae</taxon>
        <taxon>Panicum</taxon>
        <taxon>Panicum sect. Hiantes</taxon>
    </lineage>
</organism>
<protein>
    <submittedName>
        <fullName evidence="1">Uncharacterized protein</fullName>
    </submittedName>
</protein>
<dbReference type="Proteomes" id="UP000823388">
    <property type="component" value="Chromosome 2K"/>
</dbReference>
<comment type="caution">
    <text evidence="1">The sequence shown here is derived from an EMBL/GenBank/DDBJ whole genome shotgun (WGS) entry which is preliminary data.</text>
</comment>